<organism evidence="1 2">
    <name type="scientific">Trichoderma breve</name>
    <dbReference type="NCBI Taxonomy" id="2034170"/>
    <lineage>
        <taxon>Eukaryota</taxon>
        <taxon>Fungi</taxon>
        <taxon>Dikarya</taxon>
        <taxon>Ascomycota</taxon>
        <taxon>Pezizomycotina</taxon>
        <taxon>Sordariomycetes</taxon>
        <taxon>Hypocreomycetidae</taxon>
        <taxon>Hypocreales</taxon>
        <taxon>Hypocreaceae</taxon>
        <taxon>Trichoderma</taxon>
    </lineage>
</organism>
<protein>
    <submittedName>
        <fullName evidence="1">Uncharacterized protein</fullName>
    </submittedName>
</protein>
<comment type="caution">
    <text evidence="1">The sequence shown here is derived from an EMBL/GenBank/DDBJ whole genome shotgun (WGS) entry which is preliminary data.</text>
</comment>
<name>A0A9W9B768_9HYPO</name>
<dbReference type="AlphaFoldDB" id="A0A9W9B768"/>
<dbReference type="EMBL" id="JAOPEN010000005">
    <property type="protein sequence ID" value="KAJ4857219.1"/>
    <property type="molecule type" value="Genomic_DNA"/>
</dbReference>
<accession>A0A9W9B768</accession>
<dbReference type="GeneID" id="80870014"/>
<dbReference type="RefSeq" id="XP_056026275.1">
    <property type="nucleotide sequence ID" value="XM_056175326.1"/>
</dbReference>
<evidence type="ECO:0000313" key="1">
    <source>
        <dbReference type="EMBL" id="KAJ4857219.1"/>
    </source>
</evidence>
<reference evidence="1" key="1">
    <citation type="submission" date="2022-09" db="EMBL/GenBank/DDBJ databases">
        <title>Chromosome-level assembly of Trichoderma breve T069, a fungus used in development of biopesticide product.</title>
        <authorList>
            <person name="Lin R."/>
            <person name="Liu T."/>
        </authorList>
    </citation>
    <scope>NUCLEOTIDE SEQUENCE</scope>
    <source>
        <strain evidence="1">T069</strain>
    </source>
</reference>
<gene>
    <name evidence="1" type="ORF">T069G_08116</name>
</gene>
<evidence type="ECO:0000313" key="2">
    <source>
        <dbReference type="Proteomes" id="UP001140511"/>
    </source>
</evidence>
<proteinExistence type="predicted"/>
<keyword evidence="2" id="KW-1185">Reference proteome</keyword>
<sequence length="144" mass="16058">MEPYDPTQHIHVQKLHTTHTAKHNLDLDEFDDSGHVASKRACLQPQYSLSESSLLSAGFQTYTIDPNVYINFDLNVDINFDLNIAPNFDLNIGANFDPNIDPNFDINISVETAEVTDISSFEDQMDTGSDATLCSIQEDIMSST</sequence>
<dbReference type="Proteomes" id="UP001140511">
    <property type="component" value="Unassembled WGS sequence"/>
</dbReference>